<dbReference type="GO" id="GO:0048029">
    <property type="term" value="F:monosaccharide binding"/>
    <property type="evidence" value="ECO:0007669"/>
    <property type="project" value="TreeGrafter"/>
</dbReference>
<dbReference type="SUPFAM" id="SSF53697">
    <property type="entry name" value="SIS domain"/>
    <property type="match status" value="1"/>
</dbReference>
<dbReference type="GO" id="GO:0097367">
    <property type="term" value="F:carbohydrate derivative binding"/>
    <property type="evidence" value="ECO:0007669"/>
    <property type="project" value="InterPro"/>
</dbReference>
<name>A0A3B0WFJ6_9ZZZZ</name>
<dbReference type="InterPro" id="IPR035482">
    <property type="entry name" value="SIS_PGI_2"/>
</dbReference>
<dbReference type="InterPro" id="IPR035476">
    <property type="entry name" value="SIS_PGI_1"/>
</dbReference>
<protein>
    <recommendedName>
        <fullName evidence="3">glucose-6-phosphate isomerase</fullName>
        <ecNumber evidence="3">5.3.1.9</ecNumber>
    </recommendedName>
</protein>
<sequence>MRNNPIWQQLTELAQQAEIKNLTHLWQDPSRHQSLVFEFEDLYLDLSKNWINEATLKALCKLAEHANLKPAIENMFNGQIVNTTDQLPATHTELRNPNHPNYKRNTESLFTLADQVTSGQVKTAFGKQVKQLVNIGIGGSYLGPRLVVEALTELQSKSHIPVFFAASVDDSLINQLFKSIDIEHCLFCISSKSFSTVETLMNARAIQAKLKQIKGYQPNAQQSSMMAITANTTRALEVGIPEHMILPFDPSIGGRFSLWSAIGFPIVLAAGKDQFKALLKGAHLIDQHYQQQPFESNLPVLMALVSIWYRNFIGLSAYSCLPYDARLRSLPKWLQQLMMESTGKMHNVDGEVINYPTSPWVFGDHGQLSQHAFFQAFHQGVDALPLDFIGVLEHNSPSQDFLLFNLIAQGAALMQGKEEDHSMKGCPGNKPSTTLLLKNMSAKSVGQLLAMYEHMIYTQSVIWNINCFDQPGVELGKSIARDIQEHVENNTLNDMALDPSTVALIKKVTEP</sequence>
<dbReference type="GO" id="GO:0004347">
    <property type="term" value="F:glucose-6-phosphate isomerase activity"/>
    <property type="evidence" value="ECO:0007669"/>
    <property type="project" value="UniProtKB-EC"/>
</dbReference>
<dbReference type="PANTHER" id="PTHR11469:SF1">
    <property type="entry name" value="GLUCOSE-6-PHOSPHATE ISOMERASE"/>
    <property type="match status" value="1"/>
</dbReference>
<dbReference type="HAMAP" id="MF_00473">
    <property type="entry name" value="G6P_isomerase"/>
    <property type="match status" value="1"/>
</dbReference>
<comment type="pathway">
    <text evidence="1">Carbohydrate degradation; glycolysis; D-glyceraldehyde 3-phosphate and glycerone phosphate from D-glucose: step 2/4.</text>
</comment>
<dbReference type="Gene3D" id="1.10.1390.10">
    <property type="match status" value="1"/>
</dbReference>
<evidence type="ECO:0000256" key="6">
    <source>
        <dbReference type="ARBA" id="ARBA00023235"/>
    </source>
</evidence>
<keyword evidence="4" id="KW-0312">Gluconeogenesis</keyword>
<keyword evidence="5" id="KW-0324">Glycolysis</keyword>
<dbReference type="InterPro" id="IPR023096">
    <property type="entry name" value="G6P_Isomerase_C"/>
</dbReference>
<evidence type="ECO:0000256" key="2">
    <source>
        <dbReference type="ARBA" id="ARBA00006604"/>
    </source>
</evidence>
<evidence type="ECO:0000256" key="7">
    <source>
        <dbReference type="ARBA" id="ARBA00029321"/>
    </source>
</evidence>
<dbReference type="GO" id="GO:0051156">
    <property type="term" value="P:glucose 6-phosphate metabolic process"/>
    <property type="evidence" value="ECO:0007669"/>
    <property type="project" value="TreeGrafter"/>
</dbReference>
<dbReference type="PRINTS" id="PR00662">
    <property type="entry name" value="G6PISOMERASE"/>
</dbReference>
<accession>A0A3B0WFJ6</accession>
<evidence type="ECO:0000256" key="1">
    <source>
        <dbReference type="ARBA" id="ARBA00004926"/>
    </source>
</evidence>
<dbReference type="InterPro" id="IPR046348">
    <property type="entry name" value="SIS_dom_sf"/>
</dbReference>
<dbReference type="GO" id="GO:0006096">
    <property type="term" value="P:glycolytic process"/>
    <property type="evidence" value="ECO:0007669"/>
    <property type="project" value="UniProtKB-UniPathway"/>
</dbReference>
<proteinExistence type="inferred from homology"/>
<dbReference type="InterPro" id="IPR018189">
    <property type="entry name" value="Phosphoglucose_isomerase_CS"/>
</dbReference>
<organism evidence="8">
    <name type="scientific">hydrothermal vent metagenome</name>
    <dbReference type="NCBI Taxonomy" id="652676"/>
    <lineage>
        <taxon>unclassified sequences</taxon>
        <taxon>metagenomes</taxon>
        <taxon>ecological metagenomes</taxon>
    </lineage>
</organism>
<dbReference type="EMBL" id="UOFA01000389">
    <property type="protein sequence ID" value="VAW48149.1"/>
    <property type="molecule type" value="Genomic_DNA"/>
</dbReference>
<dbReference type="NCBIfam" id="NF001211">
    <property type="entry name" value="PRK00179.1"/>
    <property type="match status" value="1"/>
</dbReference>
<evidence type="ECO:0000313" key="8">
    <source>
        <dbReference type="EMBL" id="VAW48149.1"/>
    </source>
</evidence>
<evidence type="ECO:0000256" key="5">
    <source>
        <dbReference type="ARBA" id="ARBA00023152"/>
    </source>
</evidence>
<dbReference type="AlphaFoldDB" id="A0A3B0WFJ6"/>
<comment type="similarity">
    <text evidence="2">Belongs to the GPI family.</text>
</comment>
<dbReference type="CDD" id="cd05015">
    <property type="entry name" value="SIS_PGI_1"/>
    <property type="match status" value="1"/>
</dbReference>
<comment type="catalytic activity">
    <reaction evidence="7">
        <text>alpha-D-glucose 6-phosphate = beta-D-fructose 6-phosphate</text>
        <dbReference type="Rhea" id="RHEA:11816"/>
        <dbReference type="ChEBI" id="CHEBI:57634"/>
        <dbReference type="ChEBI" id="CHEBI:58225"/>
        <dbReference type="EC" id="5.3.1.9"/>
    </reaction>
</comment>
<dbReference type="UniPathway" id="UPA00109">
    <property type="reaction ID" value="UER00181"/>
</dbReference>
<evidence type="ECO:0000256" key="4">
    <source>
        <dbReference type="ARBA" id="ARBA00022432"/>
    </source>
</evidence>
<gene>
    <name evidence="8" type="ORF">MNBD_GAMMA02-1283</name>
</gene>
<dbReference type="PROSITE" id="PS00174">
    <property type="entry name" value="P_GLUCOSE_ISOMERASE_2"/>
    <property type="match status" value="1"/>
</dbReference>
<dbReference type="GO" id="GO:0006094">
    <property type="term" value="P:gluconeogenesis"/>
    <property type="evidence" value="ECO:0007669"/>
    <property type="project" value="UniProtKB-KW"/>
</dbReference>
<dbReference type="Gene3D" id="3.40.50.10490">
    <property type="entry name" value="Glucose-6-phosphate isomerase like protein, domain 1"/>
    <property type="match status" value="2"/>
</dbReference>
<dbReference type="PROSITE" id="PS51463">
    <property type="entry name" value="P_GLUCOSE_ISOMERASE_3"/>
    <property type="match status" value="1"/>
</dbReference>
<dbReference type="EC" id="5.3.1.9" evidence="3"/>
<dbReference type="CDD" id="cd05016">
    <property type="entry name" value="SIS_PGI_2"/>
    <property type="match status" value="1"/>
</dbReference>
<keyword evidence="6 8" id="KW-0413">Isomerase</keyword>
<dbReference type="InterPro" id="IPR001672">
    <property type="entry name" value="G6P_Isomerase"/>
</dbReference>
<evidence type="ECO:0000256" key="3">
    <source>
        <dbReference type="ARBA" id="ARBA00011952"/>
    </source>
</evidence>
<dbReference type="PANTHER" id="PTHR11469">
    <property type="entry name" value="GLUCOSE-6-PHOSPHATE ISOMERASE"/>
    <property type="match status" value="1"/>
</dbReference>
<dbReference type="Pfam" id="PF00342">
    <property type="entry name" value="PGI"/>
    <property type="match status" value="1"/>
</dbReference>
<dbReference type="GO" id="GO:0005829">
    <property type="term" value="C:cytosol"/>
    <property type="evidence" value="ECO:0007669"/>
    <property type="project" value="TreeGrafter"/>
</dbReference>
<reference evidence="8" key="1">
    <citation type="submission" date="2018-06" db="EMBL/GenBank/DDBJ databases">
        <authorList>
            <person name="Zhirakovskaya E."/>
        </authorList>
    </citation>
    <scope>NUCLEOTIDE SEQUENCE</scope>
</reference>